<name>A0A834WLB8_9FABA</name>
<keyword evidence="5 8" id="KW-0663">Pyridoxal phosphate</keyword>
<dbReference type="FunFam" id="3.90.1150.160:FF:000001">
    <property type="entry name" value="Glutamate decarboxylase"/>
    <property type="match status" value="1"/>
</dbReference>
<comment type="caution">
    <text evidence="10">The sequence shown here is derived from an EMBL/GenBank/DDBJ whole genome shotgun (WGS) entry which is preliminary data.</text>
</comment>
<dbReference type="SUPFAM" id="SSF53383">
    <property type="entry name" value="PLP-dependent transferases"/>
    <property type="match status" value="1"/>
</dbReference>
<evidence type="ECO:0000313" key="10">
    <source>
        <dbReference type="EMBL" id="KAF7827555.1"/>
    </source>
</evidence>
<evidence type="ECO:0000256" key="8">
    <source>
        <dbReference type="RuleBase" id="RU000382"/>
    </source>
</evidence>
<evidence type="ECO:0000256" key="9">
    <source>
        <dbReference type="SAM" id="SignalP"/>
    </source>
</evidence>
<dbReference type="EC" id="4.1.1.15" evidence="3"/>
<dbReference type="OrthoDB" id="1937243at2759"/>
<dbReference type="PANTHER" id="PTHR43321:SF3">
    <property type="entry name" value="GLUTAMATE DECARBOXYLASE"/>
    <property type="match status" value="1"/>
</dbReference>
<dbReference type="Pfam" id="PF00282">
    <property type="entry name" value="Pyridoxal_deC"/>
    <property type="match status" value="1"/>
</dbReference>
<dbReference type="Gene3D" id="3.90.1150.160">
    <property type="match status" value="1"/>
</dbReference>
<dbReference type="PANTHER" id="PTHR43321">
    <property type="entry name" value="GLUTAMATE DECARBOXYLASE"/>
    <property type="match status" value="1"/>
</dbReference>
<evidence type="ECO:0000256" key="4">
    <source>
        <dbReference type="ARBA" id="ARBA00022860"/>
    </source>
</evidence>
<dbReference type="EMBL" id="JAAIUW010000006">
    <property type="protein sequence ID" value="KAF7827555.1"/>
    <property type="molecule type" value="Genomic_DNA"/>
</dbReference>
<dbReference type="GO" id="GO:0005829">
    <property type="term" value="C:cytosol"/>
    <property type="evidence" value="ECO:0007669"/>
    <property type="project" value="TreeGrafter"/>
</dbReference>
<reference evidence="10" key="1">
    <citation type="submission" date="2020-09" db="EMBL/GenBank/DDBJ databases">
        <title>Genome-Enabled Discovery of Anthraquinone Biosynthesis in Senna tora.</title>
        <authorList>
            <person name="Kang S.-H."/>
            <person name="Pandey R.P."/>
            <person name="Lee C.-M."/>
            <person name="Sim J.-S."/>
            <person name="Jeong J.-T."/>
            <person name="Choi B.-S."/>
            <person name="Jung M."/>
            <person name="Ginzburg D."/>
            <person name="Zhao K."/>
            <person name="Won S.Y."/>
            <person name="Oh T.-J."/>
            <person name="Yu Y."/>
            <person name="Kim N.-H."/>
            <person name="Lee O.R."/>
            <person name="Lee T.-H."/>
            <person name="Bashyal P."/>
            <person name="Kim T.-S."/>
            <person name="Lee W.-H."/>
            <person name="Kawkins C."/>
            <person name="Kim C.-K."/>
            <person name="Kim J.S."/>
            <person name="Ahn B.O."/>
            <person name="Rhee S.Y."/>
            <person name="Sohng J.K."/>
        </authorList>
    </citation>
    <scope>NUCLEOTIDE SEQUENCE</scope>
    <source>
        <tissue evidence="10">Leaf</tissue>
    </source>
</reference>
<dbReference type="InterPro" id="IPR015424">
    <property type="entry name" value="PyrdxlP-dep_Trfase"/>
</dbReference>
<dbReference type="GO" id="GO:0004351">
    <property type="term" value="F:glutamate decarboxylase activity"/>
    <property type="evidence" value="ECO:0007669"/>
    <property type="project" value="UniProtKB-EC"/>
</dbReference>
<evidence type="ECO:0000256" key="6">
    <source>
        <dbReference type="ARBA" id="ARBA00023239"/>
    </source>
</evidence>
<evidence type="ECO:0000256" key="2">
    <source>
        <dbReference type="ARBA" id="ARBA00009533"/>
    </source>
</evidence>
<comment type="cofactor">
    <cofactor evidence="1 8">
        <name>pyridoxal 5'-phosphate</name>
        <dbReference type="ChEBI" id="CHEBI:597326"/>
    </cofactor>
</comment>
<organism evidence="10 11">
    <name type="scientific">Senna tora</name>
    <dbReference type="NCBI Taxonomy" id="362788"/>
    <lineage>
        <taxon>Eukaryota</taxon>
        <taxon>Viridiplantae</taxon>
        <taxon>Streptophyta</taxon>
        <taxon>Embryophyta</taxon>
        <taxon>Tracheophyta</taxon>
        <taxon>Spermatophyta</taxon>
        <taxon>Magnoliopsida</taxon>
        <taxon>eudicotyledons</taxon>
        <taxon>Gunneridae</taxon>
        <taxon>Pentapetalae</taxon>
        <taxon>rosids</taxon>
        <taxon>fabids</taxon>
        <taxon>Fabales</taxon>
        <taxon>Fabaceae</taxon>
        <taxon>Caesalpinioideae</taxon>
        <taxon>Cassia clade</taxon>
        <taxon>Senna</taxon>
    </lineage>
</organism>
<dbReference type="Gene3D" id="3.40.640.10">
    <property type="entry name" value="Type I PLP-dependent aspartate aminotransferase-like (Major domain)"/>
    <property type="match status" value="1"/>
</dbReference>
<accession>A0A834WLB8</accession>
<dbReference type="GO" id="GO:0006538">
    <property type="term" value="P:L-glutamate catabolic process"/>
    <property type="evidence" value="ECO:0007669"/>
    <property type="project" value="TreeGrafter"/>
</dbReference>
<evidence type="ECO:0000256" key="7">
    <source>
        <dbReference type="ARBA" id="ARBA00048868"/>
    </source>
</evidence>
<evidence type="ECO:0000256" key="1">
    <source>
        <dbReference type="ARBA" id="ARBA00001933"/>
    </source>
</evidence>
<evidence type="ECO:0000313" key="11">
    <source>
        <dbReference type="Proteomes" id="UP000634136"/>
    </source>
</evidence>
<feature type="signal peptide" evidence="9">
    <location>
        <begin position="1"/>
        <end position="29"/>
    </location>
</feature>
<dbReference type="InterPro" id="IPR015421">
    <property type="entry name" value="PyrdxlP-dep_Trfase_major"/>
</dbReference>
<keyword evidence="9" id="KW-0732">Signal</keyword>
<evidence type="ECO:0000256" key="5">
    <source>
        <dbReference type="ARBA" id="ARBA00022898"/>
    </source>
</evidence>
<dbReference type="AlphaFoldDB" id="A0A834WLB8"/>
<dbReference type="Proteomes" id="UP000634136">
    <property type="component" value="Unassembled WGS sequence"/>
</dbReference>
<dbReference type="InterPro" id="IPR010107">
    <property type="entry name" value="Glutamate_decarboxylase"/>
</dbReference>
<evidence type="ECO:0000256" key="3">
    <source>
        <dbReference type="ARBA" id="ARBA00012421"/>
    </source>
</evidence>
<dbReference type="GO" id="GO:0005516">
    <property type="term" value="F:calmodulin binding"/>
    <property type="evidence" value="ECO:0007669"/>
    <property type="project" value="UniProtKB-KW"/>
</dbReference>
<keyword evidence="11" id="KW-1185">Reference proteome</keyword>
<comment type="similarity">
    <text evidence="2 8">Belongs to the group II decarboxylase family.</text>
</comment>
<proteinExistence type="inferred from homology"/>
<comment type="catalytic activity">
    <reaction evidence="7">
        <text>L-glutamate + H(+) = 4-aminobutanoate + CO2</text>
        <dbReference type="Rhea" id="RHEA:17785"/>
        <dbReference type="ChEBI" id="CHEBI:15378"/>
        <dbReference type="ChEBI" id="CHEBI:16526"/>
        <dbReference type="ChEBI" id="CHEBI:29985"/>
        <dbReference type="ChEBI" id="CHEBI:59888"/>
        <dbReference type="EC" id="4.1.1.15"/>
    </reaction>
</comment>
<protein>
    <recommendedName>
        <fullName evidence="3">glutamate decarboxylase</fullName>
        <ecNumber evidence="3">4.1.1.15</ecNumber>
    </recommendedName>
</protein>
<dbReference type="GO" id="GO:0030170">
    <property type="term" value="F:pyridoxal phosphate binding"/>
    <property type="evidence" value="ECO:0007669"/>
    <property type="project" value="InterPro"/>
</dbReference>
<keyword evidence="4" id="KW-0112">Calmodulin-binding</keyword>
<sequence>MLELVGSFGGPNMTCLITLFSILITLELTSPPSPSISQKVLILFTHTHTVVYIAGSSQIIAQYYQLIRLGQEGYRSVMENCRDNAMVLKEGIVKTGCFNILSKDNGVPVVAFSLKDRSRRGHRDEFKISAMLRRHGWVVPAYPMPPGAEHINVLRVVVRAEFSRTLAERLVLDITNAMHELEKINKDDDDGVKKRIPMDAQREIITQEANKRQKVLAA</sequence>
<feature type="chain" id="PRO_5032669873" description="glutamate decarboxylase" evidence="9">
    <location>
        <begin position="30"/>
        <end position="218"/>
    </location>
</feature>
<dbReference type="InterPro" id="IPR002129">
    <property type="entry name" value="PyrdxlP-dep_de-COase"/>
</dbReference>
<keyword evidence="6 8" id="KW-0456">Lyase</keyword>
<gene>
    <name evidence="10" type="ORF">G2W53_018719</name>
</gene>